<reference evidence="2" key="1">
    <citation type="journal article" date="2014" name="Int. J. Syst. Evol. Microbiol.">
        <title>Complete genome sequence of Corynebacterium casei LMG S-19264T (=DSM 44701T), isolated from a smear-ripened cheese.</title>
        <authorList>
            <consortium name="US DOE Joint Genome Institute (JGI-PGF)"/>
            <person name="Walter F."/>
            <person name="Albersmeier A."/>
            <person name="Kalinowski J."/>
            <person name="Ruckert C."/>
        </authorList>
    </citation>
    <scope>NUCLEOTIDE SEQUENCE</scope>
    <source>
        <strain evidence="2">CGMCC 1.15725</strain>
    </source>
</reference>
<keyword evidence="3" id="KW-1185">Reference proteome</keyword>
<accession>A0A8J3E4A6</accession>
<dbReference type="RefSeq" id="WP_189047250.1">
    <property type="nucleotide sequence ID" value="NZ_BMJQ01000007.1"/>
</dbReference>
<feature type="region of interest" description="Disordered" evidence="1">
    <location>
        <begin position="91"/>
        <end position="112"/>
    </location>
</feature>
<dbReference type="InterPro" id="IPR012340">
    <property type="entry name" value="NA-bd_OB-fold"/>
</dbReference>
<protein>
    <submittedName>
        <fullName evidence="2">Uncharacterized protein</fullName>
    </submittedName>
</protein>
<sequence>MTASSPSPETIRFITRILAAQPTSVTDVAETIANIVRTVDNLGAATAKTERAPARPAKPAVVETAVEAADDDAAAVAPKLRAERVTVTRARRRNVEEAPEPEPPVDVAPEPAPQPRLLRRAEIVQPEHDPVAALQPVRQTGGAVRGVVKWFDSKTGKGALRLTGVSGDVALERSVLEQSAIKRLYKDQEIEATVEDLGRGRVKLLTLSLPGRSSPAATSLLGGDGTTMVRRQARSILVEVKRDGARAFNAREEAEQVLGGIERLRNTRRMTPSK</sequence>
<dbReference type="Proteomes" id="UP000646365">
    <property type="component" value="Unassembled WGS sequence"/>
</dbReference>
<evidence type="ECO:0000313" key="3">
    <source>
        <dbReference type="Proteomes" id="UP000646365"/>
    </source>
</evidence>
<gene>
    <name evidence="2" type="ORF">GCM10011611_30740</name>
</gene>
<evidence type="ECO:0000313" key="2">
    <source>
        <dbReference type="EMBL" id="GGF22506.1"/>
    </source>
</evidence>
<reference evidence="2" key="2">
    <citation type="submission" date="2020-09" db="EMBL/GenBank/DDBJ databases">
        <authorList>
            <person name="Sun Q."/>
            <person name="Zhou Y."/>
        </authorList>
    </citation>
    <scope>NUCLEOTIDE SEQUENCE</scope>
    <source>
        <strain evidence="2">CGMCC 1.15725</strain>
    </source>
</reference>
<feature type="compositionally biased region" description="Pro residues" evidence="1">
    <location>
        <begin position="101"/>
        <end position="112"/>
    </location>
</feature>
<organism evidence="2 3">
    <name type="scientific">Aliidongia dinghuensis</name>
    <dbReference type="NCBI Taxonomy" id="1867774"/>
    <lineage>
        <taxon>Bacteria</taxon>
        <taxon>Pseudomonadati</taxon>
        <taxon>Pseudomonadota</taxon>
        <taxon>Alphaproteobacteria</taxon>
        <taxon>Rhodospirillales</taxon>
        <taxon>Dongiaceae</taxon>
        <taxon>Aliidongia</taxon>
    </lineage>
</organism>
<proteinExistence type="predicted"/>
<dbReference type="Gene3D" id="2.40.50.140">
    <property type="entry name" value="Nucleic acid-binding proteins"/>
    <property type="match status" value="1"/>
</dbReference>
<evidence type="ECO:0000256" key="1">
    <source>
        <dbReference type="SAM" id="MobiDB-lite"/>
    </source>
</evidence>
<dbReference type="AlphaFoldDB" id="A0A8J3E4A6"/>
<dbReference type="EMBL" id="BMJQ01000007">
    <property type="protein sequence ID" value="GGF22506.1"/>
    <property type="molecule type" value="Genomic_DNA"/>
</dbReference>
<name>A0A8J3E4A6_9PROT</name>
<comment type="caution">
    <text evidence="2">The sequence shown here is derived from an EMBL/GenBank/DDBJ whole genome shotgun (WGS) entry which is preliminary data.</text>
</comment>